<feature type="transmembrane region" description="Helical" evidence="1">
    <location>
        <begin position="182"/>
        <end position="204"/>
    </location>
</feature>
<keyword evidence="1" id="KW-0812">Transmembrane</keyword>
<name>A0A7W2ARP5_9BACL</name>
<comment type="caution">
    <text evidence="2">The sequence shown here is derived from an EMBL/GenBank/DDBJ whole genome shotgun (WGS) entry which is preliminary data.</text>
</comment>
<keyword evidence="1" id="KW-1133">Transmembrane helix</keyword>
<keyword evidence="1" id="KW-0472">Membrane</keyword>
<dbReference type="Pfam" id="PF01944">
    <property type="entry name" value="SpoIIM"/>
    <property type="match status" value="1"/>
</dbReference>
<keyword evidence="3" id="KW-1185">Reference proteome</keyword>
<organism evidence="2 3">
    <name type="scientific">Thermoactinomyces mirandus</name>
    <dbReference type="NCBI Taxonomy" id="2756294"/>
    <lineage>
        <taxon>Bacteria</taxon>
        <taxon>Bacillati</taxon>
        <taxon>Bacillota</taxon>
        <taxon>Bacilli</taxon>
        <taxon>Bacillales</taxon>
        <taxon>Thermoactinomycetaceae</taxon>
        <taxon>Thermoactinomyces</taxon>
    </lineage>
</organism>
<proteinExistence type="predicted"/>
<feature type="transmembrane region" description="Helical" evidence="1">
    <location>
        <begin position="131"/>
        <end position="152"/>
    </location>
</feature>
<feature type="transmembrane region" description="Helical" evidence="1">
    <location>
        <begin position="90"/>
        <end position="111"/>
    </location>
</feature>
<dbReference type="InterPro" id="IPR002798">
    <property type="entry name" value="SpoIIM-like"/>
</dbReference>
<accession>A0A7W2ARP5</accession>
<evidence type="ECO:0000313" key="3">
    <source>
        <dbReference type="Proteomes" id="UP000538292"/>
    </source>
</evidence>
<dbReference type="Proteomes" id="UP000538292">
    <property type="component" value="Unassembled WGS sequence"/>
</dbReference>
<dbReference type="RefSeq" id="WP_181741523.1">
    <property type="nucleotide sequence ID" value="NZ_JACEOL010000042.1"/>
</dbReference>
<sequence>MEKWWLAIKEERKYFGMVTIVFLTSAIAGYFNGDSLIEWLKQAGVFGEIEKVVQSINSDPSFFNAFTTIFFHNLLASVVIIFFGALFFGIYPFFTILVNGMMLGTALLMTAKLSGENPWVIFVHSILPHGIMELPAVVMAAGIGVHLGTALFRRLLSFFVPARLEASVAEWKAIRQHLGPNLVVIVILLFCAALIESALILYGVS</sequence>
<dbReference type="PANTHER" id="PTHR35337:SF1">
    <property type="entry name" value="SLR1478 PROTEIN"/>
    <property type="match status" value="1"/>
</dbReference>
<protein>
    <submittedName>
        <fullName evidence="2">Stage II sporulation protein M</fullName>
    </submittedName>
</protein>
<dbReference type="AlphaFoldDB" id="A0A7W2ARP5"/>
<evidence type="ECO:0000256" key="1">
    <source>
        <dbReference type="SAM" id="Phobius"/>
    </source>
</evidence>
<dbReference type="EMBL" id="JACEOL010000042">
    <property type="protein sequence ID" value="MBA4603214.1"/>
    <property type="molecule type" value="Genomic_DNA"/>
</dbReference>
<dbReference type="PANTHER" id="PTHR35337">
    <property type="entry name" value="SLR1478 PROTEIN"/>
    <property type="match status" value="1"/>
</dbReference>
<reference evidence="2 3" key="1">
    <citation type="submission" date="2020-07" db="EMBL/GenBank/DDBJ databases">
        <title>Thermoactinomyces phylogeny.</title>
        <authorList>
            <person name="Dunlap C."/>
        </authorList>
    </citation>
    <scope>NUCLEOTIDE SEQUENCE [LARGE SCALE GENOMIC DNA]</scope>
    <source>
        <strain evidence="2 3">AMNI-1</strain>
    </source>
</reference>
<gene>
    <name evidence="2" type="ORF">H2C83_12970</name>
</gene>
<feature type="transmembrane region" description="Helical" evidence="1">
    <location>
        <begin position="12"/>
        <end position="31"/>
    </location>
</feature>
<feature type="transmembrane region" description="Helical" evidence="1">
    <location>
        <begin position="62"/>
        <end position="83"/>
    </location>
</feature>
<evidence type="ECO:0000313" key="2">
    <source>
        <dbReference type="EMBL" id="MBA4603214.1"/>
    </source>
</evidence>